<keyword evidence="2" id="KW-1185">Reference proteome</keyword>
<sequence>MALPEQNFVHAHEIRRDAIKREELAAREFPDTWGFLCGPKLEAETHGFRNVIAKYHASQAGWTLRHKRVHDDSALGRMAREIDNKLKPKMGQVLQGTEHRTNIVPGIVDKHGRVLTKTNSGYDCIPTRYAALALRSHAEHTIGDSVRIKGYSPVDKYVYPVTAQHEVGWRPKSLEIFGVAEFGLKKGIAAEHGLK</sequence>
<dbReference type="OrthoDB" id="10031946at2759"/>
<dbReference type="Pfam" id="PF14945">
    <property type="entry name" value="LLC1"/>
    <property type="match status" value="1"/>
</dbReference>
<proteinExistence type="predicted"/>
<name>A0A8J5XX09_DIALT</name>
<reference evidence="1" key="1">
    <citation type="submission" date="2021-05" db="EMBL/GenBank/DDBJ databases">
        <title>The genome of the haptophyte Pavlova lutheri (Diacronema luteri, Pavlovales) - a model for lipid biosynthesis in eukaryotic algae.</title>
        <authorList>
            <person name="Hulatt C.J."/>
            <person name="Posewitz M.C."/>
        </authorList>
    </citation>
    <scope>NUCLEOTIDE SEQUENCE</scope>
    <source>
        <strain evidence="1">NIVA-4/92</strain>
    </source>
</reference>
<dbReference type="EMBL" id="JAGTXO010000005">
    <property type="protein sequence ID" value="KAG8467929.1"/>
    <property type="molecule type" value="Genomic_DNA"/>
</dbReference>
<comment type="caution">
    <text evidence="1">The sequence shown here is derived from an EMBL/GenBank/DDBJ whole genome shotgun (WGS) entry which is preliminary data.</text>
</comment>
<dbReference type="AlphaFoldDB" id="A0A8J5XX09"/>
<dbReference type="Proteomes" id="UP000751190">
    <property type="component" value="Unassembled WGS sequence"/>
</dbReference>
<protein>
    <submittedName>
        <fullName evidence="1">Uncharacterized protein</fullName>
    </submittedName>
</protein>
<accession>A0A8J5XX09</accession>
<gene>
    <name evidence="1" type="ORF">KFE25_006981</name>
</gene>
<evidence type="ECO:0000313" key="2">
    <source>
        <dbReference type="Proteomes" id="UP000751190"/>
    </source>
</evidence>
<evidence type="ECO:0000313" key="1">
    <source>
        <dbReference type="EMBL" id="KAG8467929.1"/>
    </source>
</evidence>
<organism evidence="1 2">
    <name type="scientific">Diacronema lutheri</name>
    <name type="common">Unicellular marine alga</name>
    <name type="synonym">Monochrysis lutheri</name>
    <dbReference type="NCBI Taxonomy" id="2081491"/>
    <lineage>
        <taxon>Eukaryota</taxon>
        <taxon>Haptista</taxon>
        <taxon>Haptophyta</taxon>
        <taxon>Pavlovophyceae</taxon>
        <taxon>Pavlovales</taxon>
        <taxon>Pavlovaceae</taxon>
        <taxon>Diacronema</taxon>
    </lineage>
</organism>
<dbReference type="InterPro" id="IPR020339">
    <property type="entry name" value="C20orf85-like"/>
</dbReference>